<gene>
    <name evidence="1" type="ORF">Zmor_027462</name>
</gene>
<dbReference type="AlphaFoldDB" id="A0AA38M2Z9"/>
<sequence>MYSDDLVVFGMHALPTVEEGKKRGYLKRDLRALFITGFEQTRARKREKYGRLCRRDDALFHANCHVSLLTRVLLLVPCMVSWCDVSTVFSV</sequence>
<dbReference type="Proteomes" id="UP001168821">
    <property type="component" value="Unassembled WGS sequence"/>
</dbReference>
<evidence type="ECO:0000313" key="1">
    <source>
        <dbReference type="EMBL" id="KAJ3640929.1"/>
    </source>
</evidence>
<keyword evidence="2" id="KW-1185">Reference proteome</keyword>
<proteinExistence type="predicted"/>
<name>A0AA38M2Z9_9CUCU</name>
<dbReference type="EMBL" id="JALNTZ010000009">
    <property type="protein sequence ID" value="KAJ3640929.1"/>
    <property type="molecule type" value="Genomic_DNA"/>
</dbReference>
<reference evidence="1" key="1">
    <citation type="journal article" date="2023" name="G3 (Bethesda)">
        <title>Whole genome assemblies of Zophobas morio and Tenebrio molitor.</title>
        <authorList>
            <person name="Kaur S."/>
            <person name="Stinson S.A."/>
            <person name="diCenzo G.C."/>
        </authorList>
    </citation>
    <scope>NUCLEOTIDE SEQUENCE</scope>
    <source>
        <strain evidence="1">QUZm001</strain>
    </source>
</reference>
<protein>
    <submittedName>
        <fullName evidence="1">Uncharacterized protein</fullName>
    </submittedName>
</protein>
<organism evidence="1 2">
    <name type="scientific">Zophobas morio</name>
    <dbReference type="NCBI Taxonomy" id="2755281"/>
    <lineage>
        <taxon>Eukaryota</taxon>
        <taxon>Metazoa</taxon>
        <taxon>Ecdysozoa</taxon>
        <taxon>Arthropoda</taxon>
        <taxon>Hexapoda</taxon>
        <taxon>Insecta</taxon>
        <taxon>Pterygota</taxon>
        <taxon>Neoptera</taxon>
        <taxon>Endopterygota</taxon>
        <taxon>Coleoptera</taxon>
        <taxon>Polyphaga</taxon>
        <taxon>Cucujiformia</taxon>
        <taxon>Tenebrionidae</taxon>
        <taxon>Zophobas</taxon>
    </lineage>
</organism>
<accession>A0AA38M2Z9</accession>
<evidence type="ECO:0000313" key="2">
    <source>
        <dbReference type="Proteomes" id="UP001168821"/>
    </source>
</evidence>
<comment type="caution">
    <text evidence="1">The sequence shown here is derived from an EMBL/GenBank/DDBJ whole genome shotgun (WGS) entry which is preliminary data.</text>
</comment>